<proteinExistence type="predicted"/>
<dbReference type="GO" id="GO:0022857">
    <property type="term" value="F:transmembrane transporter activity"/>
    <property type="evidence" value="ECO:0007669"/>
    <property type="project" value="InterPro"/>
</dbReference>
<dbReference type="Pfam" id="PF07690">
    <property type="entry name" value="MFS_1"/>
    <property type="match status" value="1"/>
</dbReference>
<evidence type="ECO:0000313" key="8">
    <source>
        <dbReference type="EMBL" id="KAJ1924972.1"/>
    </source>
</evidence>
<feature type="transmembrane region" description="Helical" evidence="6">
    <location>
        <begin position="144"/>
        <end position="166"/>
    </location>
</feature>
<dbReference type="SUPFAM" id="SSF103473">
    <property type="entry name" value="MFS general substrate transporter"/>
    <property type="match status" value="1"/>
</dbReference>
<feature type="transmembrane region" description="Helical" evidence="6">
    <location>
        <begin position="349"/>
        <end position="367"/>
    </location>
</feature>
<accession>A0A9W8A815</accession>
<dbReference type="Proteomes" id="UP001150569">
    <property type="component" value="Unassembled WGS sequence"/>
</dbReference>
<dbReference type="OrthoDB" id="3639251at2759"/>
<feature type="transmembrane region" description="Helical" evidence="6">
    <location>
        <begin position="283"/>
        <end position="307"/>
    </location>
</feature>
<evidence type="ECO:0000256" key="1">
    <source>
        <dbReference type="ARBA" id="ARBA00004141"/>
    </source>
</evidence>
<gene>
    <name evidence="8" type="ORF">IWQ60_004859</name>
</gene>
<keyword evidence="4 6" id="KW-1133">Transmembrane helix</keyword>
<feature type="transmembrane region" description="Helical" evidence="6">
    <location>
        <begin position="119"/>
        <end position="138"/>
    </location>
</feature>
<evidence type="ECO:0000256" key="5">
    <source>
        <dbReference type="ARBA" id="ARBA00023136"/>
    </source>
</evidence>
<feature type="transmembrane region" description="Helical" evidence="6">
    <location>
        <begin position="373"/>
        <end position="393"/>
    </location>
</feature>
<feature type="transmembrane region" description="Helical" evidence="6">
    <location>
        <begin position="405"/>
        <end position="426"/>
    </location>
</feature>
<sequence>MGEEKPTFAHVASLGIGKEASLSDKASLDADVDPTVNAEETKRLIRKIDWRILPLLNVVYLFCYLDRSNIGNAKLLSLEEDLGIDQVGYSWGLSIFFIGYVLFEVPSNMMLKRSLPSRWLALIIVIWGSLCACMAANTGTTSLLIIRFLLGAAEAGFFPGVVYYLTLWYNRSEMCTRLASFYFASSLAGVTGGLLAYAMHGLNGLGGLTAWRWLFLLEGIPTVLLGGVVYYCLADSPQVVKWLSSKEKNQIAWRLMATKTLEPESHGVDWQQVREAYLDFKTYLYALIQIGMVIPTYSIAFLLPSVINSLGFDLVTSQLLTAPLYFCSAIFCIILALHSDRRRERGLHVAFSALLGIIGFLLITFIRNQLAQYLVLLLVLAGVNGCHAVNVSWATNNAIGKTKAAVVSATTIALGNIGGIIAGQMYRNVEKPHFVPSHMGNFTCLLVCAGAAITLKFILRRENRRIESFIKEAELDPALWNDPRRMPPTLRVNRDFRFMD</sequence>
<evidence type="ECO:0000256" key="2">
    <source>
        <dbReference type="ARBA" id="ARBA00022448"/>
    </source>
</evidence>
<keyword evidence="3 6" id="KW-0812">Transmembrane</keyword>
<feature type="transmembrane region" description="Helical" evidence="6">
    <location>
        <begin position="319"/>
        <end position="337"/>
    </location>
</feature>
<dbReference type="GO" id="GO:0016020">
    <property type="term" value="C:membrane"/>
    <property type="evidence" value="ECO:0007669"/>
    <property type="project" value="UniProtKB-SubCell"/>
</dbReference>
<evidence type="ECO:0000313" key="9">
    <source>
        <dbReference type="Proteomes" id="UP001150569"/>
    </source>
</evidence>
<dbReference type="InterPro" id="IPR036259">
    <property type="entry name" value="MFS_trans_sf"/>
</dbReference>
<dbReference type="FunFam" id="1.20.1250.20:FF:000013">
    <property type="entry name" value="MFS general substrate transporter"/>
    <property type="match status" value="1"/>
</dbReference>
<dbReference type="FunFam" id="1.20.1250.20:FF:000018">
    <property type="entry name" value="MFS transporter permease"/>
    <property type="match status" value="1"/>
</dbReference>
<organism evidence="8 9">
    <name type="scientific">Tieghemiomyces parasiticus</name>
    <dbReference type="NCBI Taxonomy" id="78921"/>
    <lineage>
        <taxon>Eukaryota</taxon>
        <taxon>Fungi</taxon>
        <taxon>Fungi incertae sedis</taxon>
        <taxon>Zoopagomycota</taxon>
        <taxon>Kickxellomycotina</taxon>
        <taxon>Dimargaritomycetes</taxon>
        <taxon>Dimargaritales</taxon>
        <taxon>Dimargaritaceae</taxon>
        <taxon>Tieghemiomyces</taxon>
    </lineage>
</organism>
<dbReference type="Gene3D" id="1.20.1250.20">
    <property type="entry name" value="MFS general substrate transporter like domains"/>
    <property type="match status" value="2"/>
</dbReference>
<evidence type="ECO:0000259" key="7">
    <source>
        <dbReference type="PROSITE" id="PS50850"/>
    </source>
</evidence>
<dbReference type="InterPro" id="IPR020846">
    <property type="entry name" value="MFS_dom"/>
</dbReference>
<dbReference type="AlphaFoldDB" id="A0A9W8A815"/>
<dbReference type="PANTHER" id="PTHR43791">
    <property type="entry name" value="PERMEASE-RELATED"/>
    <property type="match status" value="1"/>
</dbReference>
<feature type="transmembrane region" description="Helical" evidence="6">
    <location>
        <begin position="438"/>
        <end position="459"/>
    </location>
</feature>
<feature type="domain" description="Major facilitator superfamily (MFS) profile" evidence="7">
    <location>
        <begin position="52"/>
        <end position="464"/>
    </location>
</feature>
<name>A0A9W8A815_9FUNG</name>
<keyword evidence="2" id="KW-0813">Transport</keyword>
<dbReference type="InterPro" id="IPR011701">
    <property type="entry name" value="MFS"/>
</dbReference>
<protein>
    <recommendedName>
        <fullName evidence="7">Major facilitator superfamily (MFS) profile domain-containing protein</fullName>
    </recommendedName>
</protein>
<comment type="caution">
    <text evidence="8">The sequence shown here is derived from an EMBL/GenBank/DDBJ whole genome shotgun (WGS) entry which is preliminary data.</text>
</comment>
<evidence type="ECO:0000256" key="6">
    <source>
        <dbReference type="SAM" id="Phobius"/>
    </source>
</evidence>
<feature type="transmembrane region" description="Helical" evidence="6">
    <location>
        <begin position="211"/>
        <end position="233"/>
    </location>
</feature>
<feature type="transmembrane region" description="Helical" evidence="6">
    <location>
        <begin position="178"/>
        <end position="199"/>
    </location>
</feature>
<evidence type="ECO:0000256" key="4">
    <source>
        <dbReference type="ARBA" id="ARBA00022989"/>
    </source>
</evidence>
<dbReference type="PROSITE" id="PS50850">
    <property type="entry name" value="MFS"/>
    <property type="match status" value="1"/>
</dbReference>
<dbReference type="PANTHER" id="PTHR43791:SF36">
    <property type="entry name" value="TRANSPORTER, PUTATIVE (AFU_ORTHOLOGUE AFUA_6G08340)-RELATED"/>
    <property type="match status" value="1"/>
</dbReference>
<dbReference type="EMBL" id="JANBPT010000245">
    <property type="protein sequence ID" value="KAJ1924972.1"/>
    <property type="molecule type" value="Genomic_DNA"/>
</dbReference>
<reference evidence="8" key="1">
    <citation type="submission" date="2022-07" db="EMBL/GenBank/DDBJ databases">
        <title>Phylogenomic reconstructions and comparative analyses of Kickxellomycotina fungi.</title>
        <authorList>
            <person name="Reynolds N.K."/>
            <person name="Stajich J.E."/>
            <person name="Barry K."/>
            <person name="Grigoriev I.V."/>
            <person name="Crous P."/>
            <person name="Smith M.E."/>
        </authorList>
    </citation>
    <scope>NUCLEOTIDE SEQUENCE</scope>
    <source>
        <strain evidence="8">RSA 861</strain>
    </source>
</reference>
<keyword evidence="9" id="KW-1185">Reference proteome</keyword>
<feature type="transmembrane region" description="Helical" evidence="6">
    <location>
        <begin position="87"/>
        <end position="107"/>
    </location>
</feature>
<evidence type="ECO:0000256" key="3">
    <source>
        <dbReference type="ARBA" id="ARBA00022692"/>
    </source>
</evidence>
<comment type="subcellular location">
    <subcellularLocation>
        <location evidence="1">Membrane</location>
        <topology evidence="1">Multi-pass membrane protein</topology>
    </subcellularLocation>
</comment>
<keyword evidence="5 6" id="KW-0472">Membrane</keyword>